<keyword evidence="3 5" id="KW-1133">Transmembrane helix</keyword>
<evidence type="ECO:0000256" key="5">
    <source>
        <dbReference type="SAM" id="Phobius"/>
    </source>
</evidence>
<evidence type="ECO:0000256" key="2">
    <source>
        <dbReference type="ARBA" id="ARBA00022692"/>
    </source>
</evidence>
<dbReference type="Pfam" id="PF03168">
    <property type="entry name" value="LEA_2"/>
    <property type="match status" value="1"/>
</dbReference>
<keyword evidence="2 5" id="KW-0812">Transmembrane</keyword>
<sequence length="205" mass="22669">MPNSAPPPDRHRQHRPHHIRESLSSRAAKLICSLFLTFLLITAVIVFVLWLSLRPHRPRFHISSFSAPGLSSGVLRSISFNVSSRNPNREVGIYYDAISASIFYNNDVLGSSPVLFPFYQPPKNTTAVSGEIDQEELTAAAGKIAVDAAGGRVGFRLELSSTIRFRVSTWDSHHHGMHATCYVEVGGDGEMLAEYVGRKCPIYFG</sequence>
<organism evidence="7 8">
    <name type="scientific">Dendrobium nobile</name>
    <name type="common">Orchid</name>
    <dbReference type="NCBI Taxonomy" id="94219"/>
    <lineage>
        <taxon>Eukaryota</taxon>
        <taxon>Viridiplantae</taxon>
        <taxon>Streptophyta</taxon>
        <taxon>Embryophyta</taxon>
        <taxon>Tracheophyta</taxon>
        <taxon>Spermatophyta</taxon>
        <taxon>Magnoliopsida</taxon>
        <taxon>Liliopsida</taxon>
        <taxon>Asparagales</taxon>
        <taxon>Orchidaceae</taxon>
        <taxon>Epidendroideae</taxon>
        <taxon>Malaxideae</taxon>
        <taxon>Dendrobiinae</taxon>
        <taxon>Dendrobium</taxon>
    </lineage>
</organism>
<evidence type="ECO:0000313" key="8">
    <source>
        <dbReference type="Proteomes" id="UP000829196"/>
    </source>
</evidence>
<dbReference type="GO" id="GO:0009506">
    <property type="term" value="C:plasmodesma"/>
    <property type="evidence" value="ECO:0007669"/>
    <property type="project" value="TreeGrafter"/>
</dbReference>
<evidence type="ECO:0000259" key="6">
    <source>
        <dbReference type="Pfam" id="PF03168"/>
    </source>
</evidence>
<evidence type="ECO:0000256" key="4">
    <source>
        <dbReference type="ARBA" id="ARBA00023136"/>
    </source>
</evidence>
<dbReference type="EMBL" id="JAGYWB010000017">
    <property type="protein sequence ID" value="KAI0495181.1"/>
    <property type="molecule type" value="Genomic_DNA"/>
</dbReference>
<dbReference type="GO" id="GO:0005886">
    <property type="term" value="C:plasma membrane"/>
    <property type="evidence" value="ECO:0007669"/>
    <property type="project" value="TreeGrafter"/>
</dbReference>
<comment type="subcellular location">
    <subcellularLocation>
        <location evidence="1">Membrane</location>
        <topology evidence="1">Single-pass membrane protein</topology>
    </subcellularLocation>
</comment>
<feature type="domain" description="Late embryogenesis abundant protein LEA-2 subgroup" evidence="6">
    <location>
        <begin position="82"/>
        <end position="181"/>
    </location>
</feature>
<proteinExistence type="predicted"/>
<dbReference type="PANTHER" id="PTHR31415">
    <property type="entry name" value="OS05G0367900 PROTEIN"/>
    <property type="match status" value="1"/>
</dbReference>
<keyword evidence="8" id="KW-1185">Reference proteome</keyword>
<protein>
    <recommendedName>
        <fullName evidence="6">Late embryogenesis abundant protein LEA-2 subgroup domain-containing protein</fullName>
    </recommendedName>
</protein>
<accession>A0A8T3AGN2</accession>
<evidence type="ECO:0000256" key="1">
    <source>
        <dbReference type="ARBA" id="ARBA00004167"/>
    </source>
</evidence>
<reference evidence="7" key="1">
    <citation type="journal article" date="2022" name="Front. Genet.">
        <title>Chromosome-Scale Assembly of the Dendrobium nobile Genome Provides Insights Into the Molecular Mechanism of the Biosynthesis of the Medicinal Active Ingredient of Dendrobium.</title>
        <authorList>
            <person name="Xu Q."/>
            <person name="Niu S.-C."/>
            <person name="Li K.-L."/>
            <person name="Zheng P.-J."/>
            <person name="Zhang X.-J."/>
            <person name="Jia Y."/>
            <person name="Liu Y."/>
            <person name="Niu Y.-X."/>
            <person name="Yu L.-H."/>
            <person name="Chen D.-F."/>
            <person name="Zhang G.-Q."/>
        </authorList>
    </citation>
    <scope>NUCLEOTIDE SEQUENCE</scope>
    <source>
        <tissue evidence="7">Leaf</tissue>
    </source>
</reference>
<feature type="transmembrane region" description="Helical" evidence="5">
    <location>
        <begin position="30"/>
        <end position="53"/>
    </location>
</feature>
<dbReference type="InterPro" id="IPR004864">
    <property type="entry name" value="LEA_2"/>
</dbReference>
<name>A0A8T3AGN2_DENNO</name>
<comment type="caution">
    <text evidence="7">The sequence shown here is derived from an EMBL/GenBank/DDBJ whole genome shotgun (WGS) entry which is preliminary data.</text>
</comment>
<dbReference type="GO" id="GO:0098542">
    <property type="term" value="P:defense response to other organism"/>
    <property type="evidence" value="ECO:0007669"/>
    <property type="project" value="InterPro"/>
</dbReference>
<gene>
    <name evidence="7" type="ORF">KFK09_025331</name>
</gene>
<dbReference type="InterPro" id="IPR044839">
    <property type="entry name" value="NDR1-like"/>
</dbReference>
<dbReference type="AlphaFoldDB" id="A0A8T3AGN2"/>
<evidence type="ECO:0000256" key="3">
    <source>
        <dbReference type="ARBA" id="ARBA00022989"/>
    </source>
</evidence>
<dbReference type="Proteomes" id="UP000829196">
    <property type="component" value="Unassembled WGS sequence"/>
</dbReference>
<dbReference type="OrthoDB" id="779224at2759"/>
<evidence type="ECO:0000313" key="7">
    <source>
        <dbReference type="EMBL" id="KAI0495181.1"/>
    </source>
</evidence>
<dbReference type="PANTHER" id="PTHR31415:SF3">
    <property type="entry name" value="LATE EMBRYOGENESIS ABUNDANT (LEA) HYDROXYPROLINE-RICH GLYCOPROTEIN FAMILY"/>
    <property type="match status" value="1"/>
</dbReference>
<keyword evidence="4 5" id="KW-0472">Membrane</keyword>